<protein>
    <recommendedName>
        <fullName evidence="4">DUF4064 domain-containing protein</fullName>
    </recommendedName>
</protein>
<reference evidence="2 3" key="1">
    <citation type="submission" date="2023-08" db="EMBL/GenBank/DDBJ databases">
        <title>Pleionea litopenaei sp. nov., isolated from stomach of juvenile Litopenaeus vannamei.</title>
        <authorList>
            <person name="Rho A.M."/>
            <person name="Hwang C.Y."/>
        </authorList>
    </citation>
    <scope>NUCLEOTIDE SEQUENCE [LARGE SCALE GENOMIC DNA]</scope>
    <source>
        <strain evidence="2 3">HL-JVS1</strain>
    </source>
</reference>
<evidence type="ECO:0008006" key="4">
    <source>
        <dbReference type="Google" id="ProtNLM"/>
    </source>
</evidence>
<feature type="transmembrane region" description="Helical" evidence="1">
    <location>
        <begin position="75"/>
        <end position="100"/>
    </location>
</feature>
<accession>A0AA51RQF4</accession>
<evidence type="ECO:0000313" key="3">
    <source>
        <dbReference type="Proteomes" id="UP001239782"/>
    </source>
</evidence>
<sequence>MEQNIYQSPESDMSTPIKKRLKVGKVLSIIGAIFHLGIIFGWTIFVLRLYDTFQTITLHGGDDSHMAGALSSALAYLYLCMIISTPGIILNSIALFISYYRSKYLNIYLIIVSILWTLVFPFGTPFGLIFLAIVIFKWNSSNDKNDEHN</sequence>
<keyword evidence="1" id="KW-0812">Transmembrane</keyword>
<evidence type="ECO:0000256" key="1">
    <source>
        <dbReference type="SAM" id="Phobius"/>
    </source>
</evidence>
<dbReference type="Proteomes" id="UP001239782">
    <property type="component" value="Chromosome"/>
</dbReference>
<evidence type="ECO:0000313" key="2">
    <source>
        <dbReference type="EMBL" id="WMS85633.1"/>
    </source>
</evidence>
<name>A0AA51RQF4_9GAMM</name>
<dbReference type="RefSeq" id="WP_309200786.1">
    <property type="nucleotide sequence ID" value="NZ_CP133548.1"/>
</dbReference>
<keyword evidence="3" id="KW-1185">Reference proteome</keyword>
<dbReference type="EMBL" id="CP133548">
    <property type="protein sequence ID" value="WMS85633.1"/>
    <property type="molecule type" value="Genomic_DNA"/>
</dbReference>
<gene>
    <name evidence="2" type="ORF">Q9312_10450</name>
</gene>
<proteinExistence type="predicted"/>
<feature type="transmembrane region" description="Helical" evidence="1">
    <location>
        <begin position="26"/>
        <end position="50"/>
    </location>
</feature>
<dbReference type="KEGG" id="plei:Q9312_10450"/>
<keyword evidence="1" id="KW-1133">Transmembrane helix</keyword>
<organism evidence="2 3">
    <name type="scientific">Pleionea litopenaei</name>
    <dbReference type="NCBI Taxonomy" id="3070815"/>
    <lineage>
        <taxon>Bacteria</taxon>
        <taxon>Pseudomonadati</taxon>
        <taxon>Pseudomonadota</taxon>
        <taxon>Gammaproteobacteria</taxon>
        <taxon>Oceanospirillales</taxon>
        <taxon>Pleioneaceae</taxon>
        <taxon>Pleionea</taxon>
    </lineage>
</organism>
<dbReference type="AlphaFoldDB" id="A0AA51RQF4"/>
<keyword evidence="1" id="KW-0472">Membrane</keyword>
<feature type="transmembrane region" description="Helical" evidence="1">
    <location>
        <begin position="107"/>
        <end position="136"/>
    </location>
</feature>